<dbReference type="InterPro" id="IPR036895">
    <property type="entry name" value="Uracil-DNA_glycosylase-like_sf"/>
</dbReference>
<feature type="region of interest" description="Disordered" evidence="1">
    <location>
        <begin position="101"/>
        <end position="127"/>
    </location>
</feature>
<dbReference type="Proteomes" id="UP001165160">
    <property type="component" value="Unassembled WGS sequence"/>
</dbReference>
<feature type="compositionally biased region" description="Polar residues" evidence="1">
    <location>
        <begin position="16"/>
        <end position="38"/>
    </location>
</feature>
<evidence type="ECO:0000313" key="2">
    <source>
        <dbReference type="EMBL" id="GMH83744.1"/>
    </source>
</evidence>
<proteinExistence type="predicted"/>
<protein>
    <submittedName>
        <fullName evidence="2">Uncharacterized protein</fullName>
    </submittedName>
</protein>
<dbReference type="AlphaFoldDB" id="A0A9W7B488"/>
<dbReference type="Gene3D" id="3.40.470.10">
    <property type="entry name" value="Uracil-DNA glycosylase-like domain"/>
    <property type="match status" value="1"/>
</dbReference>
<sequence length="390" mass="43961">MNTSRFFPAPAPSKATVETEQDNVIPSNVEEATSSTTAAVKREVEEGSLVESLVEVEAPPTPPVKKQKLVTGTKLVTEHSFDAIVGHGAHTLILGTFPSEESQATAEERTAKKSKAKKSKGKSKKSAQTVQLEVEKECFLRGSTEGMNYGNWKNPFWNIAATAYNYKRELTIYDEKKRNLIDNGYALWDVCGRVEKKTGSSLDTDIKSSVPNKIPELLTEYKDIKKIVFPATSSNFFVKHFKETILSEWLIASFWICTDDVGKMAMNNIKHSQLPNVRTGSRSYLEALRDSGERVIELVIVQSTSPANCRHGVTPPVKEKDWLVKCYGWEATQPKEEYVCAVCEAKGEHYVVDCEGYTLEWRELRKAVNKRLLKDPKNIKKNWDFRGWTI</sequence>
<accession>A0A9W7B488</accession>
<name>A0A9W7B488_9STRA</name>
<feature type="region of interest" description="Disordered" evidence="1">
    <location>
        <begin position="1"/>
        <end position="38"/>
    </location>
</feature>
<feature type="compositionally biased region" description="Basic residues" evidence="1">
    <location>
        <begin position="112"/>
        <end position="125"/>
    </location>
</feature>
<dbReference type="EMBL" id="BRXX01000030">
    <property type="protein sequence ID" value="GMH83744.1"/>
    <property type="molecule type" value="Genomic_DNA"/>
</dbReference>
<organism evidence="2 3">
    <name type="scientific">Triparma verrucosa</name>
    <dbReference type="NCBI Taxonomy" id="1606542"/>
    <lineage>
        <taxon>Eukaryota</taxon>
        <taxon>Sar</taxon>
        <taxon>Stramenopiles</taxon>
        <taxon>Ochrophyta</taxon>
        <taxon>Bolidophyceae</taxon>
        <taxon>Parmales</taxon>
        <taxon>Triparmaceae</taxon>
        <taxon>Triparma</taxon>
    </lineage>
</organism>
<reference evidence="3" key="1">
    <citation type="journal article" date="2023" name="Commun. Biol.">
        <title>Genome analysis of Parmales, the sister group of diatoms, reveals the evolutionary specialization of diatoms from phago-mixotrophs to photoautotrophs.</title>
        <authorList>
            <person name="Ban H."/>
            <person name="Sato S."/>
            <person name="Yoshikawa S."/>
            <person name="Yamada K."/>
            <person name="Nakamura Y."/>
            <person name="Ichinomiya M."/>
            <person name="Sato N."/>
            <person name="Blanc-Mathieu R."/>
            <person name="Endo H."/>
            <person name="Kuwata A."/>
            <person name="Ogata H."/>
        </authorList>
    </citation>
    <scope>NUCLEOTIDE SEQUENCE [LARGE SCALE GENOMIC DNA]</scope>
    <source>
        <strain evidence="3">NIES 3699</strain>
    </source>
</reference>
<gene>
    <name evidence="2" type="ORF">TrVE_jg3498</name>
</gene>
<evidence type="ECO:0000313" key="3">
    <source>
        <dbReference type="Proteomes" id="UP001165160"/>
    </source>
</evidence>
<dbReference type="SUPFAM" id="SSF52141">
    <property type="entry name" value="Uracil-DNA glycosylase-like"/>
    <property type="match status" value="1"/>
</dbReference>
<evidence type="ECO:0000256" key="1">
    <source>
        <dbReference type="SAM" id="MobiDB-lite"/>
    </source>
</evidence>
<keyword evidence="3" id="KW-1185">Reference proteome</keyword>
<comment type="caution">
    <text evidence="2">The sequence shown here is derived from an EMBL/GenBank/DDBJ whole genome shotgun (WGS) entry which is preliminary data.</text>
</comment>